<evidence type="ECO:0000256" key="2">
    <source>
        <dbReference type="ARBA" id="ARBA00023002"/>
    </source>
</evidence>
<evidence type="ECO:0000313" key="5">
    <source>
        <dbReference type="Proteomes" id="UP000278222"/>
    </source>
</evidence>
<dbReference type="AlphaFoldDB" id="A0A3N1M9M3"/>
<reference evidence="4 5" key="1">
    <citation type="submission" date="2018-11" db="EMBL/GenBank/DDBJ databases">
        <title>Genomic Encyclopedia of Type Strains, Phase IV (KMG-IV): sequencing the most valuable type-strain genomes for metagenomic binning, comparative biology and taxonomic classification.</title>
        <authorList>
            <person name="Goeker M."/>
        </authorList>
    </citation>
    <scope>NUCLEOTIDE SEQUENCE [LARGE SCALE GENOMIC DNA]</scope>
    <source>
        <strain evidence="4 5">DSM 5900</strain>
    </source>
</reference>
<dbReference type="Proteomes" id="UP000278222">
    <property type="component" value="Unassembled WGS sequence"/>
</dbReference>
<gene>
    <name evidence="4" type="ORF">EDC65_1723</name>
</gene>
<dbReference type="OrthoDB" id="8477999at2"/>
<dbReference type="GO" id="GO:0016491">
    <property type="term" value="F:oxidoreductase activity"/>
    <property type="evidence" value="ECO:0007669"/>
    <property type="project" value="UniProtKB-KW"/>
</dbReference>
<dbReference type="InterPro" id="IPR002347">
    <property type="entry name" value="SDR_fam"/>
</dbReference>
<dbReference type="PRINTS" id="PR00081">
    <property type="entry name" value="GDHRDH"/>
</dbReference>
<dbReference type="SUPFAM" id="SSF51735">
    <property type="entry name" value="NAD(P)-binding Rossmann-fold domains"/>
    <property type="match status" value="1"/>
</dbReference>
<dbReference type="Gene3D" id="3.40.50.720">
    <property type="entry name" value="NAD(P)-binding Rossmann-like Domain"/>
    <property type="match status" value="1"/>
</dbReference>
<dbReference type="PANTHER" id="PTHR43477:SF1">
    <property type="entry name" value="DIHYDROANTICAPSIN 7-DEHYDROGENASE"/>
    <property type="match status" value="1"/>
</dbReference>
<evidence type="ECO:0000256" key="1">
    <source>
        <dbReference type="ARBA" id="ARBA00006484"/>
    </source>
</evidence>
<dbReference type="RefSeq" id="WP_123689264.1">
    <property type="nucleotide sequence ID" value="NZ_AP019700.1"/>
</dbReference>
<evidence type="ECO:0000313" key="4">
    <source>
        <dbReference type="EMBL" id="ROP99928.1"/>
    </source>
</evidence>
<accession>A0A3N1M9M3</accession>
<dbReference type="InterPro" id="IPR051122">
    <property type="entry name" value="SDR_DHRS6-like"/>
</dbReference>
<dbReference type="EMBL" id="RJKX01000013">
    <property type="protein sequence ID" value="ROP99928.1"/>
    <property type="molecule type" value="Genomic_DNA"/>
</dbReference>
<dbReference type="InterPro" id="IPR020904">
    <property type="entry name" value="Sc_DH/Rdtase_CS"/>
</dbReference>
<evidence type="ECO:0000256" key="3">
    <source>
        <dbReference type="RuleBase" id="RU000363"/>
    </source>
</evidence>
<comment type="caution">
    <text evidence="4">The sequence shown here is derived from an EMBL/GenBank/DDBJ whole genome shotgun (WGS) entry which is preliminary data.</text>
</comment>
<protein>
    <submittedName>
        <fullName evidence="4">Short-subunit dehydrogenase</fullName>
    </submittedName>
</protein>
<name>A0A3N1M9M3_9PROT</name>
<proteinExistence type="inferred from homology"/>
<keyword evidence="2" id="KW-0560">Oxidoreductase</keyword>
<dbReference type="Pfam" id="PF00106">
    <property type="entry name" value="adh_short"/>
    <property type="match status" value="1"/>
</dbReference>
<comment type="similarity">
    <text evidence="1 3">Belongs to the short-chain dehydrogenases/reductases (SDR) family.</text>
</comment>
<dbReference type="PRINTS" id="PR00080">
    <property type="entry name" value="SDRFAMILY"/>
</dbReference>
<organism evidence="4 5">
    <name type="scientific">Stella humosa</name>
    <dbReference type="NCBI Taxonomy" id="94"/>
    <lineage>
        <taxon>Bacteria</taxon>
        <taxon>Pseudomonadati</taxon>
        <taxon>Pseudomonadota</taxon>
        <taxon>Alphaproteobacteria</taxon>
        <taxon>Rhodospirillales</taxon>
        <taxon>Stellaceae</taxon>
        <taxon>Stella</taxon>
    </lineage>
</organism>
<keyword evidence="5" id="KW-1185">Reference proteome</keyword>
<dbReference type="PROSITE" id="PS00061">
    <property type="entry name" value="ADH_SHORT"/>
    <property type="match status" value="1"/>
</dbReference>
<sequence>MDFRDRTVMVTGAAGALGRAVAEAFAGQGAALILVDLHAEGLAKAFGQAHRQVAVDITDAARVVDIVGQAAAGGVDVLCNIAGGFAMGPAVHETEPAMWDDMLGRNAVSVLNMARAVVPAMKAQGHGKIVNVAAMAALKAAPAMAAYSIAKTAVLRLTEAMAGELRDSGINVNCVMPSIIDTPANRADMPKADPARWVSREALADVILFLASDRARAIHGAGIPVVGLS</sequence>
<dbReference type="PANTHER" id="PTHR43477">
    <property type="entry name" value="DIHYDROANTICAPSIN 7-DEHYDROGENASE"/>
    <property type="match status" value="1"/>
</dbReference>
<dbReference type="InterPro" id="IPR036291">
    <property type="entry name" value="NAD(P)-bd_dom_sf"/>
</dbReference>